<keyword evidence="1" id="KW-1133">Transmembrane helix</keyword>
<dbReference type="InterPro" id="IPR025608">
    <property type="entry name" value="TcpE"/>
</dbReference>
<keyword evidence="1" id="KW-0472">Membrane</keyword>
<name>A0ABV6NJ33_9BACI</name>
<feature type="transmembrane region" description="Helical" evidence="1">
    <location>
        <begin position="58"/>
        <end position="82"/>
    </location>
</feature>
<evidence type="ECO:0000256" key="1">
    <source>
        <dbReference type="SAM" id="Phobius"/>
    </source>
</evidence>
<organism evidence="2 3">
    <name type="scientific">Halalkalibacter alkalisediminis</name>
    <dbReference type="NCBI Taxonomy" id="935616"/>
    <lineage>
        <taxon>Bacteria</taxon>
        <taxon>Bacillati</taxon>
        <taxon>Bacillota</taxon>
        <taxon>Bacilli</taxon>
        <taxon>Bacillales</taxon>
        <taxon>Bacillaceae</taxon>
        <taxon>Halalkalibacter</taxon>
    </lineage>
</organism>
<comment type="caution">
    <text evidence="2">The sequence shown here is derived from an EMBL/GenBank/DDBJ whole genome shotgun (WGS) entry which is preliminary data.</text>
</comment>
<gene>
    <name evidence="2" type="ORF">ACFFH4_17530</name>
</gene>
<proteinExistence type="predicted"/>
<dbReference type="Proteomes" id="UP001589833">
    <property type="component" value="Unassembled WGS sequence"/>
</dbReference>
<dbReference type="Pfam" id="PF12648">
    <property type="entry name" value="TcpE"/>
    <property type="match status" value="1"/>
</dbReference>
<keyword evidence="1" id="KW-0812">Transmembrane</keyword>
<feature type="transmembrane region" description="Helical" evidence="1">
    <location>
        <begin position="33"/>
        <end position="52"/>
    </location>
</feature>
<accession>A0ABV6NJ33</accession>
<dbReference type="RefSeq" id="WP_273847951.1">
    <property type="nucleotide sequence ID" value="NZ_JAQQWT010000042.1"/>
</dbReference>
<protein>
    <submittedName>
        <fullName evidence="2">Conjugal transfer protein</fullName>
    </submittedName>
</protein>
<dbReference type="EMBL" id="JBHLTR010000040">
    <property type="protein sequence ID" value="MFC0560780.1"/>
    <property type="molecule type" value="Genomic_DNA"/>
</dbReference>
<sequence>MKGDNFTKEYKYPIKIYHIGQIEFANGLEIRKMIVAGVVILLMVLMFFVFGVTSHSGALQFILGNWLIILVCVPAVITFVVFSMKYDYKPVIPFIKDRMTFYKMRNKAFEHFEEVPLDQFETDLQFEPLEPVKKKEG</sequence>
<evidence type="ECO:0000313" key="3">
    <source>
        <dbReference type="Proteomes" id="UP001589833"/>
    </source>
</evidence>
<keyword evidence="3" id="KW-1185">Reference proteome</keyword>
<evidence type="ECO:0000313" key="2">
    <source>
        <dbReference type="EMBL" id="MFC0560780.1"/>
    </source>
</evidence>
<reference evidence="2 3" key="1">
    <citation type="submission" date="2024-09" db="EMBL/GenBank/DDBJ databases">
        <authorList>
            <person name="Sun Q."/>
            <person name="Mori K."/>
        </authorList>
    </citation>
    <scope>NUCLEOTIDE SEQUENCE [LARGE SCALE GENOMIC DNA]</scope>
    <source>
        <strain evidence="2 3">NCAIM B.02301</strain>
    </source>
</reference>